<name>A0A5B6VMD6_9ROSI</name>
<feature type="compositionally biased region" description="Pro residues" evidence="1">
    <location>
        <begin position="64"/>
        <end position="78"/>
    </location>
</feature>
<accession>A0A5B6VMD6</accession>
<evidence type="ECO:0000256" key="1">
    <source>
        <dbReference type="SAM" id="MobiDB-lite"/>
    </source>
</evidence>
<dbReference type="EMBL" id="SMMG02000006">
    <property type="protein sequence ID" value="KAA3470216.1"/>
    <property type="molecule type" value="Genomic_DNA"/>
</dbReference>
<organism evidence="2 3">
    <name type="scientific">Gossypium australe</name>
    <dbReference type="NCBI Taxonomy" id="47621"/>
    <lineage>
        <taxon>Eukaryota</taxon>
        <taxon>Viridiplantae</taxon>
        <taxon>Streptophyta</taxon>
        <taxon>Embryophyta</taxon>
        <taxon>Tracheophyta</taxon>
        <taxon>Spermatophyta</taxon>
        <taxon>Magnoliopsida</taxon>
        <taxon>eudicotyledons</taxon>
        <taxon>Gunneridae</taxon>
        <taxon>Pentapetalae</taxon>
        <taxon>rosids</taxon>
        <taxon>malvids</taxon>
        <taxon>Malvales</taxon>
        <taxon>Malvaceae</taxon>
        <taxon>Malvoideae</taxon>
        <taxon>Gossypium</taxon>
    </lineage>
</organism>
<evidence type="ECO:0000313" key="3">
    <source>
        <dbReference type="Proteomes" id="UP000325315"/>
    </source>
</evidence>
<feature type="compositionally biased region" description="Low complexity" evidence="1">
    <location>
        <begin position="15"/>
        <end position="29"/>
    </location>
</feature>
<comment type="caution">
    <text evidence="2">The sequence shown here is derived from an EMBL/GenBank/DDBJ whole genome shotgun (WGS) entry which is preliminary data.</text>
</comment>
<feature type="region of interest" description="Disordered" evidence="1">
    <location>
        <begin position="1"/>
        <end position="40"/>
    </location>
</feature>
<keyword evidence="3" id="KW-1185">Reference proteome</keyword>
<gene>
    <name evidence="2" type="ORF">EPI10_015944</name>
</gene>
<protein>
    <submittedName>
        <fullName evidence="2">Chaperone surA</fullName>
    </submittedName>
</protein>
<dbReference type="AlphaFoldDB" id="A0A5B6VMD6"/>
<proteinExistence type="predicted"/>
<feature type="compositionally biased region" description="Basic and acidic residues" evidence="1">
    <location>
        <begin position="1"/>
        <end position="10"/>
    </location>
</feature>
<evidence type="ECO:0000313" key="2">
    <source>
        <dbReference type="EMBL" id="KAA3470216.1"/>
    </source>
</evidence>
<dbReference type="Proteomes" id="UP000325315">
    <property type="component" value="Unassembled WGS sequence"/>
</dbReference>
<reference evidence="3" key="1">
    <citation type="journal article" date="2019" name="Plant Biotechnol. J.">
        <title>Genome sequencing of the Australian wild diploid species Gossypium australe highlights disease resistance and delayed gland morphogenesis.</title>
        <authorList>
            <person name="Cai Y."/>
            <person name="Cai X."/>
            <person name="Wang Q."/>
            <person name="Wang P."/>
            <person name="Zhang Y."/>
            <person name="Cai C."/>
            <person name="Xu Y."/>
            <person name="Wang K."/>
            <person name="Zhou Z."/>
            <person name="Wang C."/>
            <person name="Geng S."/>
            <person name="Li B."/>
            <person name="Dong Q."/>
            <person name="Hou Y."/>
            <person name="Wang H."/>
            <person name="Ai P."/>
            <person name="Liu Z."/>
            <person name="Yi F."/>
            <person name="Sun M."/>
            <person name="An G."/>
            <person name="Cheng J."/>
            <person name="Zhang Y."/>
            <person name="Shi Q."/>
            <person name="Xie Y."/>
            <person name="Shi X."/>
            <person name="Chang Y."/>
            <person name="Huang F."/>
            <person name="Chen Y."/>
            <person name="Hong S."/>
            <person name="Mi L."/>
            <person name="Sun Q."/>
            <person name="Zhang L."/>
            <person name="Zhou B."/>
            <person name="Peng R."/>
            <person name="Zhang X."/>
            <person name="Liu F."/>
        </authorList>
    </citation>
    <scope>NUCLEOTIDE SEQUENCE [LARGE SCALE GENOMIC DNA]</scope>
    <source>
        <strain evidence="3">cv. PA1801</strain>
    </source>
</reference>
<feature type="region of interest" description="Disordered" evidence="1">
    <location>
        <begin position="63"/>
        <end position="87"/>
    </location>
</feature>
<sequence length="127" mass="14306">MSSNRARAEFEEAESNAQASVQRAASSSSTRPISEGRGEKAKEAFFQMMNEWFTEYLRTKPVVQQPPSPVPQPIPDMPPGDFKATAEDDPERAELWLENTIMVLDELSCTLEECLKYVVSLLKDSTY</sequence>